<keyword evidence="2" id="KW-0539">Nucleus</keyword>
<dbReference type="VEuPathDB" id="TriTrypDB:Tc_MARK_201"/>
<dbReference type="VEuPathDB" id="TriTrypDB:C3747_92g60"/>
<dbReference type="VEuPathDB" id="TriTrypDB:TCSYLVIO_001800"/>
<comment type="subcellular location">
    <subcellularLocation>
        <location evidence="1">Nucleus</location>
    </subcellularLocation>
</comment>
<dbReference type="VEuPathDB" id="TriTrypDB:TcBrA4_0094490"/>
<dbReference type="VEuPathDB" id="TriTrypDB:ECC02_007466"/>
<dbReference type="VEuPathDB" id="TriTrypDB:TcCLB.508323.30"/>
<dbReference type="VEuPathDB" id="TriTrypDB:TcCLB.511825.10"/>
<gene>
    <name evidence="4" type="ORF">C4B63_293g10</name>
</gene>
<name>A0A2V2UID2_TRYCR</name>
<dbReference type="GO" id="GO:0000470">
    <property type="term" value="P:maturation of LSU-rRNA"/>
    <property type="evidence" value="ECO:0007669"/>
    <property type="project" value="TreeGrafter"/>
</dbReference>
<evidence type="ECO:0000256" key="1">
    <source>
        <dbReference type="ARBA" id="ARBA00004123"/>
    </source>
</evidence>
<dbReference type="VEuPathDB" id="TriTrypDB:TcG_08388"/>
<feature type="region of interest" description="Disordered" evidence="3">
    <location>
        <begin position="149"/>
        <end position="190"/>
    </location>
</feature>
<dbReference type="GO" id="GO:0005730">
    <property type="term" value="C:nucleolus"/>
    <property type="evidence" value="ECO:0007669"/>
    <property type="project" value="TreeGrafter"/>
</dbReference>
<accession>A0A2V2UID2</accession>
<dbReference type="AlphaFoldDB" id="A0A2V2UID2"/>
<dbReference type="Proteomes" id="UP000246121">
    <property type="component" value="Unassembled WGS sequence"/>
</dbReference>
<dbReference type="GO" id="GO:0000460">
    <property type="term" value="P:maturation of 5.8S rRNA"/>
    <property type="evidence" value="ECO:0007669"/>
    <property type="project" value="TreeGrafter"/>
</dbReference>
<dbReference type="VEuPathDB" id="TriTrypDB:TcCL_NonESM00443"/>
<dbReference type="PANTHER" id="PTHR23405">
    <property type="entry name" value="MAINTENANCE OF KILLER 16 MAK16 PROTEIN-RELATED"/>
    <property type="match status" value="1"/>
</dbReference>
<dbReference type="PANTHER" id="PTHR23405:SF4">
    <property type="entry name" value="PROTEIN MAK16 HOMOLOG"/>
    <property type="match status" value="1"/>
</dbReference>
<feature type="compositionally biased region" description="Acidic residues" evidence="3">
    <location>
        <begin position="149"/>
        <end position="175"/>
    </location>
</feature>
<evidence type="ECO:0000313" key="4">
    <source>
        <dbReference type="EMBL" id="PWU83731.1"/>
    </source>
</evidence>
<dbReference type="EMBL" id="PRFA01000293">
    <property type="protein sequence ID" value="PWU83731.1"/>
    <property type="molecule type" value="Genomic_DNA"/>
</dbReference>
<dbReference type="VEuPathDB" id="TriTrypDB:TCDM_09929"/>
<organism evidence="4 5">
    <name type="scientific">Trypanosoma cruzi</name>
    <dbReference type="NCBI Taxonomy" id="5693"/>
    <lineage>
        <taxon>Eukaryota</taxon>
        <taxon>Discoba</taxon>
        <taxon>Euglenozoa</taxon>
        <taxon>Kinetoplastea</taxon>
        <taxon>Metakinetoplastina</taxon>
        <taxon>Trypanosomatida</taxon>
        <taxon>Trypanosomatidae</taxon>
        <taxon>Trypanosoma</taxon>
        <taxon>Schizotrypanum</taxon>
    </lineage>
</organism>
<dbReference type="Pfam" id="PF04874">
    <property type="entry name" value="Mak16"/>
    <property type="match status" value="1"/>
</dbReference>
<evidence type="ECO:0000256" key="2">
    <source>
        <dbReference type="ARBA" id="ARBA00023242"/>
    </source>
</evidence>
<dbReference type="VEuPathDB" id="TriTrypDB:C4B63_293g10"/>
<dbReference type="InterPro" id="IPR006958">
    <property type="entry name" value="Mak16"/>
</dbReference>
<evidence type="ECO:0000313" key="5">
    <source>
        <dbReference type="Proteomes" id="UP000246121"/>
    </source>
</evidence>
<protein>
    <recommendedName>
        <fullName evidence="6">Protein MAK16 homolog</fullName>
    </recommendedName>
</protein>
<dbReference type="GO" id="GO:0030687">
    <property type="term" value="C:preribosome, large subunit precursor"/>
    <property type="evidence" value="ECO:0007669"/>
    <property type="project" value="TreeGrafter"/>
</dbReference>
<proteinExistence type="predicted"/>
<dbReference type="VEuPathDB" id="TriTrypDB:BCY84_06993"/>
<evidence type="ECO:0008006" key="6">
    <source>
        <dbReference type="Google" id="ProtNLM"/>
    </source>
</evidence>
<evidence type="ECO:0000256" key="3">
    <source>
        <dbReference type="SAM" id="MobiDB-lite"/>
    </source>
</evidence>
<sequence>MQRSLSMKTSFFCTLRPQSVPTYHVVSGEKVRLDASFPRALAQVDEELQWWDQKIVNKVKARLLRLKQYIMRRRKLLLEPKVEYVSVNKRQEDKLLRREEKAEAAARLELEVEKELLERLRKGTYDSVMNCSREAFERVLDQEEDRAEFDALEDEEDEEFPEFVMDEEDEDEEEEPIKTTAGLRPSGRRPVRRQRLVIEEEVEHEQQQKRSRLDDLDW</sequence>
<comment type="caution">
    <text evidence="4">The sequence shown here is derived from an EMBL/GenBank/DDBJ whole genome shotgun (WGS) entry which is preliminary data.</text>
</comment>
<reference evidence="4 5" key="1">
    <citation type="journal article" date="2018" name="Microb. Genom.">
        <title>Expanding an expanded genome: long-read sequencing of Trypanosoma cruzi.</title>
        <authorList>
            <person name="Berna L."/>
            <person name="Rodriguez M."/>
            <person name="Chiribao M.L."/>
            <person name="Parodi-Talice A."/>
            <person name="Pita S."/>
            <person name="Rijo G."/>
            <person name="Alvarez-Valin F."/>
            <person name="Robello C."/>
        </authorList>
    </citation>
    <scope>NUCLEOTIDE SEQUENCE [LARGE SCALE GENOMIC DNA]</scope>
    <source>
        <strain evidence="4 5">Dm28c</strain>
    </source>
</reference>